<organism evidence="2 3">
    <name type="scientific">Ascobolus immersus RN42</name>
    <dbReference type="NCBI Taxonomy" id="1160509"/>
    <lineage>
        <taxon>Eukaryota</taxon>
        <taxon>Fungi</taxon>
        <taxon>Dikarya</taxon>
        <taxon>Ascomycota</taxon>
        <taxon>Pezizomycotina</taxon>
        <taxon>Pezizomycetes</taxon>
        <taxon>Pezizales</taxon>
        <taxon>Ascobolaceae</taxon>
        <taxon>Ascobolus</taxon>
    </lineage>
</organism>
<feature type="compositionally biased region" description="Basic and acidic residues" evidence="1">
    <location>
        <begin position="1"/>
        <end position="10"/>
    </location>
</feature>
<accession>A0A3N4HM93</accession>
<proteinExistence type="predicted"/>
<dbReference type="EMBL" id="ML119792">
    <property type="protein sequence ID" value="RPA74367.1"/>
    <property type="molecule type" value="Genomic_DNA"/>
</dbReference>
<feature type="region of interest" description="Disordered" evidence="1">
    <location>
        <begin position="1"/>
        <end position="107"/>
    </location>
</feature>
<sequence length="136" mass="15148">MSQAAEDTRATEASQSTTLNDSFSPEPQSSVSHHPSDDDYDSEASHSQDSQSTSSHPHNKRNRRRRNKAHNSNELVHQPQQYSQDELAERQPANQQVATSKDESSAPRLKLDLDLEAELELKVKVKGDVTLSILEG</sequence>
<keyword evidence="3" id="KW-1185">Reference proteome</keyword>
<dbReference type="AlphaFoldDB" id="A0A3N4HM93"/>
<evidence type="ECO:0000256" key="1">
    <source>
        <dbReference type="SAM" id="MobiDB-lite"/>
    </source>
</evidence>
<feature type="compositionally biased region" description="Low complexity" evidence="1">
    <location>
        <begin position="45"/>
        <end position="56"/>
    </location>
</feature>
<dbReference type="Proteomes" id="UP000275078">
    <property type="component" value="Unassembled WGS sequence"/>
</dbReference>
<name>A0A3N4HM93_ASCIM</name>
<evidence type="ECO:0000313" key="3">
    <source>
        <dbReference type="Proteomes" id="UP000275078"/>
    </source>
</evidence>
<reference evidence="2 3" key="1">
    <citation type="journal article" date="2018" name="Nat. Ecol. Evol.">
        <title>Pezizomycetes genomes reveal the molecular basis of ectomycorrhizal truffle lifestyle.</title>
        <authorList>
            <person name="Murat C."/>
            <person name="Payen T."/>
            <person name="Noel B."/>
            <person name="Kuo A."/>
            <person name="Morin E."/>
            <person name="Chen J."/>
            <person name="Kohler A."/>
            <person name="Krizsan K."/>
            <person name="Balestrini R."/>
            <person name="Da Silva C."/>
            <person name="Montanini B."/>
            <person name="Hainaut M."/>
            <person name="Levati E."/>
            <person name="Barry K.W."/>
            <person name="Belfiori B."/>
            <person name="Cichocki N."/>
            <person name="Clum A."/>
            <person name="Dockter R.B."/>
            <person name="Fauchery L."/>
            <person name="Guy J."/>
            <person name="Iotti M."/>
            <person name="Le Tacon F."/>
            <person name="Lindquist E.A."/>
            <person name="Lipzen A."/>
            <person name="Malagnac F."/>
            <person name="Mello A."/>
            <person name="Molinier V."/>
            <person name="Miyauchi S."/>
            <person name="Poulain J."/>
            <person name="Riccioni C."/>
            <person name="Rubini A."/>
            <person name="Sitrit Y."/>
            <person name="Splivallo R."/>
            <person name="Traeger S."/>
            <person name="Wang M."/>
            <person name="Zifcakova L."/>
            <person name="Wipf D."/>
            <person name="Zambonelli A."/>
            <person name="Paolocci F."/>
            <person name="Nowrousian M."/>
            <person name="Ottonello S."/>
            <person name="Baldrian P."/>
            <person name="Spatafora J.W."/>
            <person name="Henrissat B."/>
            <person name="Nagy L.G."/>
            <person name="Aury J.M."/>
            <person name="Wincker P."/>
            <person name="Grigoriev I.V."/>
            <person name="Bonfante P."/>
            <person name="Martin F.M."/>
        </authorList>
    </citation>
    <scope>NUCLEOTIDE SEQUENCE [LARGE SCALE GENOMIC DNA]</scope>
    <source>
        <strain evidence="2 3">RN42</strain>
    </source>
</reference>
<protein>
    <submittedName>
        <fullName evidence="2">Uncharacterized protein</fullName>
    </submittedName>
</protein>
<evidence type="ECO:0000313" key="2">
    <source>
        <dbReference type="EMBL" id="RPA74367.1"/>
    </source>
</evidence>
<gene>
    <name evidence="2" type="ORF">BJ508DRAFT_418657</name>
</gene>
<feature type="compositionally biased region" description="Polar residues" evidence="1">
    <location>
        <begin position="74"/>
        <end position="84"/>
    </location>
</feature>
<feature type="compositionally biased region" description="Basic residues" evidence="1">
    <location>
        <begin position="57"/>
        <end position="69"/>
    </location>
</feature>
<feature type="compositionally biased region" description="Polar residues" evidence="1">
    <location>
        <begin position="11"/>
        <end position="33"/>
    </location>
</feature>